<organism evidence="6 7">
    <name type="scientific">Oidiodendron maius (strain Zn)</name>
    <dbReference type="NCBI Taxonomy" id="913774"/>
    <lineage>
        <taxon>Eukaryota</taxon>
        <taxon>Fungi</taxon>
        <taxon>Dikarya</taxon>
        <taxon>Ascomycota</taxon>
        <taxon>Pezizomycotina</taxon>
        <taxon>Leotiomycetes</taxon>
        <taxon>Leotiomycetes incertae sedis</taxon>
        <taxon>Myxotrichaceae</taxon>
        <taxon>Oidiodendron</taxon>
    </lineage>
</organism>
<protein>
    <recommendedName>
        <fullName evidence="5">PKS/mFAS DH domain-containing protein</fullName>
    </recommendedName>
</protein>
<dbReference type="InterPro" id="IPR029063">
    <property type="entry name" value="SAM-dependent_MTases_sf"/>
</dbReference>
<dbReference type="InterPro" id="IPR042104">
    <property type="entry name" value="PKS_dehydratase_sf"/>
</dbReference>
<dbReference type="Pfam" id="PF14765">
    <property type="entry name" value="PS-DH"/>
    <property type="match status" value="1"/>
</dbReference>
<keyword evidence="1" id="KW-0489">Methyltransferase</keyword>
<evidence type="ECO:0000313" key="7">
    <source>
        <dbReference type="Proteomes" id="UP000054321"/>
    </source>
</evidence>
<dbReference type="SUPFAM" id="SSF51735">
    <property type="entry name" value="NAD(P)-binding Rossmann-fold domains"/>
    <property type="match status" value="1"/>
</dbReference>
<feature type="domain" description="PKS/mFAS DH" evidence="5">
    <location>
        <begin position="15"/>
        <end position="306"/>
    </location>
</feature>
<dbReference type="HOGENOM" id="CLU_310148_0_0_1"/>
<dbReference type="InterPro" id="IPR049552">
    <property type="entry name" value="PKS_DH_N"/>
</dbReference>
<dbReference type="GO" id="GO:0006633">
    <property type="term" value="P:fatty acid biosynthetic process"/>
    <property type="evidence" value="ECO:0007669"/>
    <property type="project" value="TreeGrafter"/>
</dbReference>
<dbReference type="Proteomes" id="UP000054321">
    <property type="component" value="Unassembled WGS sequence"/>
</dbReference>
<reference evidence="6 7" key="1">
    <citation type="submission" date="2014-04" db="EMBL/GenBank/DDBJ databases">
        <authorList>
            <consortium name="DOE Joint Genome Institute"/>
            <person name="Kuo A."/>
            <person name="Martino E."/>
            <person name="Perotto S."/>
            <person name="Kohler A."/>
            <person name="Nagy L.G."/>
            <person name="Floudas D."/>
            <person name="Copeland A."/>
            <person name="Barry K.W."/>
            <person name="Cichocki N."/>
            <person name="Veneault-Fourrey C."/>
            <person name="LaButti K."/>
            <person name="Lindquist E.A."/>
            <person name="Lipzen A."/>
            <person name="Lundell T."/>
            <person name="Morin E."/>
            <person name="Murat C."/>
            <person name="Sun H."/>
            <person name="Tunlid A."/>
            <person name="Henrissat B."/>
            <person name="Grigoriev I.V."/>
            <person name="Hibbett D.S."/>
            <person name="Martin F."/>
            <person name="Nordberg H.P."/>
            <person name="Cantor M.N."/>
            <person name="Hua S.X."/>
        </authorList>
    </citation>
    <scope>NUCLEOTIDE SEQUENCE [LARGE SCALE GENOMIC DNA]</scope>
    <source>
        <strain evidence="6 7">Zn</strain>
    </source>
</reference>
<evidence type="ECO:0000256" key="3">
    <source>
        <dbReference type="ARBA" id="ARBA00023268"/>
    </source>
</evidence>
<name>A0A0C3HXR8_OIDMZ</name>
<reference evidence="7" key="2">
    <citation type="submission" date="2015-01" db="EMBL/GenBank/DDBJ databases">
        <title>Evolutionary Origins and Diversification of the Mycorrhizal Mutualists.</title>
        <authorList>
            <consortium name="DOE Joint Genome Institute"/>
            <consortium name="Mycorrhizal Genomics Consortium"/>
            <person name="Kohler A."/>
            <person name="Kuo A."/>
            <person name="Nagy L.G."/>
            <person name="Floudas D."/>
            <person name="Copeland A."/>
            <person name="Barry K.W."/>
            <person name="Cichocki N."/>
            <person name="Veneault-Fourrey C."/>
            <person name="LaButti K."/>
            <person name="Lindquist E.A."/>
            <person name="Lipzen A."/>
            <person name="Lundell T."/>
            <person name="Morin E."/>
            <person name="Murat C."/>
            <person name="Riley R."/>
            <person name="Ohm R."/>
            <person name="Sun H."/>
            <person name="Tunlid A."/>
            <person name="Henrissat B."/>
            <person name="Grigoriev I.V."/>
            <person name="Hibbett D.S."/>
            <person name="Martin F."/>
        </authorList>
    </citation>
    <scope>NUCLEOTIDE SEQUENCE [LARGE SCALE GENOMIC DNA]</scope>
    <source>
        <strain evidence="7">Zn</strain>
    </source>
</reference>
<dbReference type="GO" id="GO:0004312">
    <property type="term" value="F:fatty acid synthase activity"/>
    <property type="evidence" value="ECO:0007669"/>
    <property type="project" value="TreeGrafter"/>
</dbReference>
<dbReference type="InParanoid" id="A0A0C3HXR8"/>
<evidence type="ECO:0000259" key="5">
    <source>
        <dbReference type="PROSITE" id="PS52019"/>
    </source>
</evidence>
<dbReference type="Pfam" id="PF21089">
    <property type="entry name" value="PKS_DH_N"/>
    <property type="match status" value="1"/>
</dbReference>
<keyword evidence="7" id="KW-1185">Reference proteome</keyword>
<dbReference type="AlphaFoldDB" id="A0A0C3HXR8"/>
<dbReference type="STRING" id="913774.A0A0C3HXR8"/>
<dbReference type="InterPro" id="IPR036291">
    <property type="entry name" value="NAD(P)-bd_dom_sf"/>
</dbReference>
<dbReference type="SUPFAM" id="SSF53335">
    <property type="entry name" value="S-adenosyl-L-methionine-dependent methyltransferases"/>
    <property type="match status" value="1"/>
</dbReference>
<dbReference type="InterPro" id="IPR020807">
    <property type="entry name" value="PKS_DH"/>
</dbReference>
<dbReference type="InterPro" id="IPR049900">
    <property type="entry name" value="PKS_mFAS_DH"/>
</dbReference>
<dbReference type="InterPro" id="IPR013968">
    <property type="entry name" value="PKS_KR"/>
</dbReference>
<accession>A0A0C3HXR8</accession>
<evidence type="ECO:0000313" key="6">
    <source>
        <dbReference type="EMBL" id="KIN07017.1"/>
    </source>
</evidence>
<dbReference type="InterPro" id="IPR049551">
    <property type="entry name" value="PKS_DH_C"/>
</dbReference>
<dbReference type="Gene3D" id="3.40.50.150">
    <property type="entry name" value="Vaccinia Virus protein VP39"/>
    <property type="match status" value="1"/>
</dbReference>
<dbReference type="Pfam" id="PF08659">
    <property type="entry name" value="KR"/>
    <property type="match status" value="1"/>
</dbReference>
<dbReference type="PANTHER" id="PTHR43775:SF49">
    <property type="entry name" value="SYNTHASE, PUTATIVE (JCVI)-RELATED"/>
    <property type="match status" value="1"/>
</dbReference>
<dbReference type="OrthoDB" id="329835at2759"/>
<evidence type="ECO:0000256" key="2">
    <source>
        <dbReference type="ARBA" id="ARBA00022679"/>
    </source>
</evidence>
<keyword evidence="2" id="KW-0808">Transferase</keyword>
<dbReference type="GO" id="GO:0044550">
    <property type="term" value="P:secondary metabolite biosynthetic process"/>
    <property type="evidence" value="ECO:0007669"/>
    <property type="project" value="TreeGrafter"/>
</dbReference>
<keyword evidence="3" id="KW-0511">Multifunctional enzyme</keyword>
<dbReference type="PROSITE" id="PS52019">
    <property type="entry name" value="PKS_MFAS_DH"/>
    <property type="match status" value="1"/>
</dbReference>
<evidence type="ECO:0000256" key="1">
    <source>
        <dbReference type="ARBA" id="ARBA00022603"/>
    </source>
</evidence>
<dbReference type="Gene3D" id="3.10.129.110">
    <property type="entry name" value="Polyketide synthase dehydratase"/>
    <property type="match status" value="1"/>
</dbReference>
<gene>
    <name evidence="6" type="ORF">OIDMADRAFT_107268</name>
</gene>
<dbReference type="SMART" id="SM00826">
    <property type="entry name" value="PKS_DH"/>
    <property type="match status" value="1"/>
</dbReference>
<dbReference type="EMBL" id="KN832870">
    <property type="protein sequence ID" value="KIN07017.1"/>
    <property type="molecule type" value="Genomic_DNA"/>
</dbReference>
<feature type="region of interest" description="C-terminal hotdog fold" evidence="4">
    <location>
        <begin position="158"/>
        <end position="306"/>
    </location>
</feature>
<dbReference type="Gene3D" id="3.40.50.720">
    <property type="entry name" value="NAD(P)-binding Rossmann-like Domain"/>
    <property type="match status" value="1"/>
</dbReference>
<feature type="active site" description="Proton donor; for dehydratase activity" evidence="4">
    <location>
        <position position="217"/>
    </location>
</feature>
<feature type="region of interest" description="N-terminal hotdog fold" evidence="4">
    <location>
        <begin position="15"/>
        <end position="144"/>
    </location>
</feature>
<feature type="active site" description="Proton acceptor; for dehydratase activity" evidence="4">
    <location>
        <position position="47"/>
    </location>
</feature>
<sequence length="949" mass="105900">MNQPGTTDVEKLSKHELLGSPVLESNNIEYSWRNILRVAEAPWIAEHIILNQILFPTSAYISMAGEAVRRVSNGDIDSYELRDFKINSALLLKPDDEVEIQTTLRPVETTELMTAWYEIQITSHDGSHWVERCVGRVSSLIRPTFKDSDVHPPEDTFPRQIMKSYWYNVMADIGLQYGPTFQGLDEISISIADPSAVATLSSFKDTTKYILHPIAIDQCFQILIIAAYQGQGRKVKELFVPTFIKHLVISGKGRCDGRRKLELRGTATKNDLAFLTGGNCFMSESGRPILSMQGCKFSVVPSIRSRDESKLFSFIHWDTDANLNNLNQALEPLLSDLDPSILLERLVLLHALKVGDSRASQGHIQKIQDKAVLRKQGGFGLINDISPFTKLNTTARNTAIELLKVQVIGTELESLGALVEHILTSDEPFSKDSAEREKILNQSLPLVRNGGILARPIKLLAHKNPKLRILELGSGGDETTRSILAALKSQYGEQMYLTYTYAATSPNAVNKAKKLFREIRNIDVVSFDIEDEVKKTTWKAGSYNLIITTDFLIPGRDLRNRVNRIKTLLHPLGRLFALEAFPEPEWALLVKGYLSDSSSTNTGIPKNNTSIRHVQVALLQSDFVFGSEEDGLSTRLKVIAELKRPLKHPNKITLVVPDHDHSLVNVVQSTFQDNGISCETCTSESALPQNQDIISLVDFHEPYLYNITEASFRGFASRLSNFKGSMIWATPISQISCKDPNSSMILGLTRTLRAELRKDLTVVEVDTEATSHVSLSKALLRLYQELGYRPKTKDIDPDYEYAIIDGDIKIPRLHWTTKKEELVHCTKFMENQGESHSIVISNALSTAHISFRSDACYLLVGGIGGLGRAISIWMVEHGARNILFLSRSAKESPETTPFFDELRIRGCVVSTFAGSVTNLSDVVAAIEQTNKDIAGIMQMSAVMRVCRSI</sequence>
<dbReference type="InterPro" id="IPR050091">
    <property type="entry name" value="PKS_NRPS_Biosynth_Enz"/>
</dbReference>
<proteinExistence type="predicted"/>
<evidence type="ECO:0000256" key="4">
    <source>
        <dbReference type="PROSITE-ProRule" id="PRU01363"/>
    </source>
</evidence>
<dbReference type="PANTHER" id="PTHR43775">
    <property type="entry name" value="FATTY ACID SYNTHASE"/>
    <property type="match status" value="1"/>
</dbReference>